<dbReference type="Pfam" id="PF02781">
    <property type="entry name" value="G6PD_C"/>
    <property type="match status" value="1"/>
</dbReference>
<dbReference type="GO" id="GO:0050661">
    <property type="term" value="F:NADP binding"/>
    <property type="evidence" value="ECO:0007669"/>
    <property type="project" value="UniProtKB-UniRule"/>
</dbReference>
<dbReference type="AlphaFoldDB" id="A0A930VI11"/>
<feature type="binding site" evidence="7">
    <location>
        <position position="206"/>
    </location>
    <ligand>
        <name>substrate</name>
    </ligand>
</feature>
<name>A0A930VI11_9ACTN</name>
<dbReference type="Gene3D" id="3.40.50.720">
    <property type="entry name" value="NAD(P)-binding Rossmann-like Domain"/>
    <property type="match status" value="1"/>
</dbReference>
<keyword evidence="3 7" id="KW-0313">Glucose metabolism</keyword>
<evidence type="ECO:0000256" key="3">
    <source>
        <dbReference type="ARBA" id="ARBA00022526"/>
    </source>
</evidence>
<dbReference type="FunFam" id="3.30.360.10:FF:000011">
    <property type="entry name" value="Glucose-6-phosphate 1-dehydrogenase"/>
    <property type="match status" value="1"/>
</dbReference>
<dbReference type="GO" id="GO:0009051">
    <property type="term" value="P:pentose-phosphate shunt, oxidative branch"/>
    <property type="evidence" value="ECO:0007669"/>
    <property type="project" value="TreeGrafter"/>
</dbReference>
<keyword evidence="11" id="KW-1185">Reference proteome</keyword>
<evidence type="ECO:0000313" key="10">
    <source>
        <dbReference type="EMBL" id="MBF4767919.1"/>
    </source>
</evidence>
<dbReference type="SUPFAM" id="SSF55347">
    <property type="entry name" value="Glyceraldehyde-3-phosphate dehydrogenase-like, C-terminal domain"/>
    <property type="match status" value="1"/>
</dbReference>
<feature type="active site" description="Proton acceptor" evidence="7">
    <location>
        <position position="268"/>
    </location>
</feature>
<feature type="binding site" evidence="7">
    <location>
        <position position="366"/>
    </location>
    <ligand>
        <name>substrate</name>
    </ligand>
</feature>
<feature type="domain" description="Glucose-6-phosphate dehydrogenase NAD-binding" evidence="8">
    <location>
        <begin position="32"/>
        <end position="215"/>
    </location>
</feature>
<feature type="binding site" evidence="7">
    <location>
        <position position="69"/>
    </location>
    <ligand>
        <name>NADP(+)</name>
        <dbReference type="ChEBI" id="CHEBI:58349"/>
    </ligand>
</feature>
<evidence type="ECO:0000256" key="4">
    <source>
        <dbReference type="ARBA" id="ARBA00022857"/>
    </source>
</evidence>
<dbReference type="Pfam" id="PF00479">
    <property type="entry name" value="G6PD_N"/>
    <property type="match status" value="1"/>
</dbReference>
<dbReference type="SUPFAM" id="SSF51735">
    <property type="entry name" value="NAD(P)-binding Rossmann-fold domains"/>
    <property type="match status" value="1"/>
</dbReference>
<dbReference type="PANTHER" id="PTHR23429:SF0">
    <property type="entry name" value="GLUCOSE-6-PHOSPHATE 1-DEHYDROGENASE"/>
    <property type="match status" value="1"/>
</dbReference>
<feature type="domain" description="Glucose-6-phosphate dehydrogenase C-terminal" evidence="9">
    <location>
        <begin position="217"/>
        <end position="513"/>
    </location>
</feature>
<dbReference type="HAMAP" id="MF_00966">
    <property type="entry name" value="G6PD"/>
    <property type="match status" value="1"/>
</dbReference>
<dbReference type="PANTHER" id="PTHR23429">
    <property type="entry name" value="GLUCOSE-6-PHOSPHATE 1-DEHYDROGENASE G6PD"/>
    <property type="match status" value="1"/>
</dbReference>
<comment type="caution">
    <text evidence="10">The sequence shown here is derived from an EMBL/GenBank/DDBJ whole genome shotgun (WGS) entry which is preliminary data.</text>
</comment>
<proteinExistence type="inferred from homology"/>
<dbReference type="EMBL" id="JADKPO010000010">
    <property type="protein sequence ID" value="MBF4767919.1"/>
    <property type="molecule type" value="Genomic_DNA"/>
</dbReference>
<dbReference type="PIRSF" id="PIRSF000110">
    <property type="entry name" value="G6PD"/>
    <property type="match status" value="1"/>
</dbReference>
<dbReference type="InterPro" id="IPR019796">
    <property type="entry name" value="G6P_DH_AS"/>
</dbReference>
<dbReference type="NCBIfam" id="TIGR00871">
    <property type="entry name" value="zwf"/>
    <property type="match status" value="1"/>
</dbReference>
<dbReference type="RefSeq" id="WP_194696069.1">
    <property type="nucleotide sequence ID" value="NZ_JADKPO010000010.1"/>
</dbReference>
<feature type="binding site" evidence="7">
    <location>
        <position position="263"/>
    </location>
    <ligand>
        <name>substrate</name>
    </ligand>
</feature>
<dbReference type="Proteomes" id="UP000660668">
    <property type="component" value="Unassembled WGS sequence"/>
</dbReference>
<dbReference type="GO" id="GO:0006006">
    <property type="term" value="P:glucose metabolic process"/>
    <property type="evidence" value="ECO:0007669"/>
    <property type="project" value="UniProtKB-KW"/>
</dbReference>
<keyword evidence="6 7" id="KW-0119">Carbohydrate metabolism</keyword>
<dbReference type="InterPro" id="IPR036291">
    <property type="entry name" value="NAD(P)-bd_dom_sf"/>
</dbReference>
<sequence length="515" mass="58128">MTSSPDVVGWTNPLRDVEDRRLPRIAGPCGMVLFGVTGDLSRKKVMPAIYDLANRGLLPPGFSLVGFARRDWANQDFAKIVHDSVKQHARTEFREEVWKQLAEGFRFVPGNFDDDVAFANLARTLDELDVVRGTGGNHAFYLAIPPGFFGMVVDQLKEHDMVDKRPDAWRRVVIEKPFGHDLASAKELQKTLSEAFPTDSIFRIDHYLGKETVQNILALRFANEMFEPIWNANYVDHVQITMAEDIGIGGRAGYYDGIGAARDVIQNHLLQLLALVAMEEPISFDAPNLRAEKLKVLQSITLPRRLDLTTARGQYAEGWSGGVKVPGFLQEEAIRPRSTTETYAAIKLNIDNRRWAGVPFYLRTGKRLGRRVTEVAIVFKPAPHLPFSANATEELTHNALVIRVQPDEGITMRFGAKVPGTQMEIRDVNMDFAYGGSFVEASPEAYERLILDVLLGDPPLFPRHEEVEQSWRILDPILDYWQRKGHRPEQYASGGWGPESADAMLRRDGRVWRRP</sequence>
<organism evidence="10 11">
    <name type="scientific">Nocardioides agariphilus</name>
    <dbReference type="NCBI Taxonomy" id="433664"/>
    <lineage>
        <taxon>Bacteria</taxon>
        <taxon>Bacillati</taxon>
        <taxon>Actinomycetota</taxon>
        <taxon>Actinomycetes</taxon>
        <taxon>Propionibacteriales</taxon>
        <taxon>Nocardioidaceae</taxon>
        <taxon>Nocardioides</taxon>
    </lineage>
</organism>
<evidence type="ECO:0000256" key="5">
    <source>
        <dbReference type="ARBA" id="ARBA00023002"/>
    </source>
</evidence>
<protein>
    <recommendedName>
        <fullName evidence="7">Glucose-6-phosphate 1-dehydrogenase</fullName>
        <shortName evidence="7">G6PD</shortName>
        <ecNumber evidence="7">1.1.1.49</ecNumber>
    </recommendedName>
</protein>
<dbReference type="PRINTS" id="PR00079">
    <property type="entry name" value="G6PDHDRGNASE"/>
</dbReference>
<comment type="similarity">
    <text evidence="2 7">Belongs to the glucose-6-phosphate dehydrogenase family.</text>
</comment>
<dbReference type="InterPro" id="IPR001282">
    <property type="entry name" value="G6P_DH"/>
</dbReference>
<accession>A0A930VI11</accession>
<comment type="catalytic activity">
    <reaction evidence="7">
        <text>D-glucose 6-phosphate + NADP(+) = 6-phospho-D-glucono-1,5-lactone + NADPH + H(+)</text>
        <dbReference type="Rhea" id="RHEA:15841"/>
        <dbReference type="ChEBI" id="CHEBI:15378"/>
        <dbReference type="ChEBI" id="CHEBI:57783"/>
        <dbReference type="ChEBI" id="CHEBI:57955"/>
        <dbReference type="ChEBI" id="CHEBI:58349"/>
        <dbReference type="ChEBI" id="CHEBI:61548"/>
        <dbReference type="EC" id="1.1.1.49"/>
    </reaction>
</comment>
<comment type="pathway">
    <text evidence="1 7">Carbohydrate degradation; pentose phosphate pathway; D-ribulose 5-phosphate from D-glucose 6-phosphate (oxidative stage): step 1/3.</text>
</comment>
<reference evidence="10" key="1">
    <citation type="submission" date="2020-11" db="EMBL/GenBank/DDBJ databases">
        <title>Nocardioides cynanchi sp. nov., isolated from soil of rhizosphere of Cynanchum wilfordii.</title>
        <authorList>
            <person name="Lee J.-S."/>
            <person name="Suh M.K."/>
            <person name="Kim J.-S."/>
        </authorList>
    </citation>
    <scope>NUCLEOTIDE SEQUENCE</scope>
    <source>
        <strain evidence="10">KCTC 19276</strain>
    </source>
</reference>
<dbReference type="PROSITE" id="PS00069">
    <property type="entry name" value="G6P_DEHYDROGENASE"/>
    <property type="match status" value="1"/>
</dbReference>
<feature type="binding site" evidence="7">
    <location>
        <position position="176"/>
    </location>
    <ligand>
        <name>NADP(+)</name>
        <dbReference type="ChEBI" id="CHEBI:58349"/>
    </ligand>
</feature>
<keyword evidence="5 7" id="KW-0560">Oxidoreductase</keyword>
<evidence type="ECO:0000259" key="9">
    <source>
        <dbReference type="Pfam" id="PF02781"/>
    </source>
</evidence>
<dbReference type="InterPro" id="IPR022674">
    <property type="entry name" value="G6P_DH_NAD-bd"/>
</dbReference>
<dbReference type="GO" id="GO:0005829">
    <property type="term" value="C:cytosol"/>
    <property type="evidence" value="ECO:0007669"/>
    <property type="project" value="TreeGrafter"/>
</dbReference>
<feature type="binding site" evidence="7">
    <location>
        <position position="244"/>
    </location>
    <ligand>
        <name>substrate</name>
    </ligand>
</feature>
<feature type="binding site" evidence="7">
    <location>
        <position position="210"/>
    </location>
    <ligand>
        <name>substrate</name>
    </ligand>
</feature>
<evidence type="ECO:0000256" key="6">
    <source>
        <dbReference type="ARBA" id="ARBA00023277"/>
    </source>
</evidence>
<dbReference type="GO" id="GO:0004345">
    <property type="term" value="F:glucose-6-phosphate dehydrogenase activity"/>
    <property type="evidence" value="ECO:0007669"/>
    <property type="project" value="UniProtKB-UniRule"/>
</dbReference>
<evidence type="ECO:0000256" key="2">
    <source>
        <dbReference type="ARBA" id="ARBA00009975"/>
    </source>
</evidence>
<evidence type="ECO:0000313" key="11">
    <source>
        <dbReference type="Proteomes" id="UP000660668"/>
    </source>
</evidence>
<comment type="caution">
    <text evidence="7">Lacks conserved residue(s) required for the propagation of feature annotation.</text>
</comment>
<dbReference type="EC" id="1.1.1.49" evidence="7"/>
<keyword evidence="4 7" id="KW-0521">NADP</keyword>
<evidence type="ECO:0000259" key="8">
    <source>
        <dbReference type="Pfam" id="PF00479"/>
    </source>
</evidence>
<evidence type="ECO:0000256" key="7">
    <source>
        <dbReference type="HAMAP-Rule" id="MF_00966"/>
    </source>
</evidence>
<gene>
    <name evidence="7" type="primary">zwf</name>
    <name evidence="10" type="ORF">ISU10_09090</name>
</gene>
<dbReference type="InterPro" id="IPR022675">
    <property type="entry name" value="G6P_DH_C"/>
</dbReference>
<comment type="function">
    <text evidence="7">Catalyzes the oxidation of glucose 6-phosphate to 6-phosphogluconolactone.</text>
</comment>
<dbReference type="Gene3D" id="3.30.360.10">
    <property type="entry name" value="Dihydrodipicolinate Reductase, domain 2"/>
    <property type="match status" value="1"/>
</dbReference>
<evidence type="ECO:0000256" key="1">
    <source>
        <dbReference type="ARBA" id="ARBA00004937"/>
    </source>
</evidence>